<dbReference type="OrthoDB" id="10354971at2759"/>
<feature type="compositionally biased region" description="Low complexity" evidence="1">
    <location>
        <begin position="20"/>
        <end position="31"/>
    </location>
</feature>
<sequence length="260" mass="28294">MQDHSRVRSLSLDDIDVGMSSSLSSSSSATSRLKEKASIAKKRQGSGVTEEDEGMDKDTLPELESPAIENLQDRLLVTPIRWQSRSDAAGGPPSGLYRRDSAPATLVQKEDSISRRCSNPALLETIEEGQVSCRRKSTPAVMTQGMTQRGRGGGGAHLSPRRALLNAVTTPTPVPARRRSMPEISTQHRSTITTETFYPPPRRNSLMSCSLAEVAARFELLNTHSRVPEENELIEKSRGGYERSNGSGVSSTHTLPPITL</sequence>
<organism evidence="2 3">
    <name type="scientific">Patiria miniata</name>
    <name type="common">Bat star</name>
    <name type="synonym">Asterina miniata</name>
    <dbReference type="NCBI Taxonomy" id="46514"/>
    <lineage>
        <taxon>Eukaryota</taxon>
        <taxon>Metazoa</taxon>
        <taxon>Echinodermata</taxon>
        <taxon>Eleutherozoa</taxon>
        <taxon>Asterozoa</taxon>
        <taxon>Asteroidea</taxon>
        <taxon>Valvatacea</taxon>
        <taxon>Valvatida</taxon>
        <taxon>Asterinidae</taxon>
        <taxon>Patiria</taxon>
    </lineage>
</organism>
<accession>A0A914AU10</accession>
<dbReference type="GeneID" id="119736863"/>
<dbReference type="OMA" id="QVSCRRK"/>
<feature type="compositionally biased region" description="Polar residues" evidence="1">
    <location>
        <begin position="244"/>
        <end position="254"/>
    </location>
</feature>
<keyword evidence="3" id="KW-1185">Reference proteome</keyword>
<evidence type="ECO:0000313" key="2">
    <source>
        <dbReference type="EnsemblMetazoa" id="XP_038066801.1"/>
    </source>
</evidence>
<feature type="region of interest" description="Disordered" evidence="1">
    <location>
        <begin position="229"/>
        <end position="260"/>
    </location>
</feature>
<protein>
    <submittedName>
        <fullName evidence="2">Uncharacterized protein</fullName>
    </submittedName>
</protein>
<dbReference type="Proteomes" id="UP000887568">
    <property type="component" value="Unplaced"/>
</dbReference>
<feature type="region of interest" description="Disordered" evidence="1">
    <location>
        <begin position="134"/>
        <end position="157"/>
    </location>
</feature>
<evidence type="ECO:0000313" key="3">
    <source>
        <dbReference type="Proteomes" id="UP000887568"/>
    </source>
</evidence>
<proteinExistence type="predicted"/>
<dbReference type="AlphaFoldDB" id="A0A914AU10"/>
<dbReference type="RefSeq" id="XP_038066801.1">
    <property type="nucleotide sequence ID" value="XM_038210873.1"/>
</dbReference>
<evidence type="ECO:0000256" key="1">
    <source>
        <dbReference type="SAM" id="MobiDB-lite"/>
    </source>
</evidence>
<name>A0A914AU10_PATMI</name>
<dbReference type="EnsemblMetazoa" id="XM_038210873.1">
    <property type="protein sequence ID" value="XP_038066801.1"/>
    <property type="gene ID" value="LOC119736863"/>
</dbReference>
<feature type="compositionally biased region" description="Basic and acidic residues" evidence="1">
    <location>
        <begin position="229"/>
        <end position="241"/>
    </location>
</feature>
<feature type="region of interest" description="Disordered" evidence="1">
    <location>
        <begin position="1"/>
        <end position="67"/>
    </location>
</feature>
<reference evidence="2" key="1">
    <citation type="submission" date="2022-11" db="UniProtKB">
        <authorList>
            <consortium name="EnsemblMetazoa"/>
        </authorList>
    </citation>
    <scope>IDENTIFICATION</scope>
</reference>
<feature type="region of interest" description="Disordered" evidence="1">
    <location>
        <begin position="83"/>
        <end position="114"/>
    </location>
</feature>